<protein>
    <recommendedName>
        <fullName evidence="4 5">Large ribosomal subunit protein uL29</fullName>
    </recommendedName>
</protein>
<dbReference type="GeneID" id="3230139"/>
<dbReference type="PANTHER" id="PTHR10916">
    <property type="entry name" value="60S RIBOSOMAL PROTEIN L35/50S RIBOSOMAL PROTEIN L29"/>
    <property type="match status" value="1"/>
</dbReference>
<dbReference type="SUPFAM" id="SSF46561">
    <property type="entry name" value="Ribosomal protein L29 (L29p)"/>
    <property type="match status" value="1"/>
</dbReference>
<gene>
    <name evidence="5 8" type="primary">rpmC</name>
    <name evidence="7" type="ORF">DA01_01650</name>
    <name evidence="6" type="ORF">DEHALATV1_0372</name>
    <name evidence="8" type="ORF">VLL09_02870</name>
</gene>
<evidence type="ECO:0000256" key="2">
    <source>
        <dbReference type="ARBA" id="ARBA00022980"/>
    </source>
</evidence>
<evidence type="ECO:0000313" key="9">
    <source>
        <dbReference type="Proteomes" id="UP000053577"/>
    </source>
</evidence>
<dbReference type="EMBL" id="CP141531">
    <property type="protein sequence ID" value="WRO07846.1"/>
    <property type="molecule type" value="Genomic_DNA"/>
</dbReference>
<dbReference type="InterPro" id="IPR001854">
    <property type="entry name" value="Ribosomal_uL29"/>
</dbReference>
<dbReference type="AlphaFoldDB" id="A0A0V8M4L0"/>
<dbReference type="InterPro" id="IPR036049">
    <property type="entry name" value="Ribosomal_uL29_sf"/>
</dbReference>
<dbReference type="Pfam" id="PF00831">
    <property type="entry name" value="Ribosomal_L29"/>
    <property type="match status" value="1"/>
</dbReference>
<dbReference type="EMBL" id="JGYD01000010">
    <property type="protein sequence ID" value="KSV18707.1"/>
    <property type="molecule type" value="Genomic_DNA"/>
</dbReference>
<name>A0A0V8M4L0_9CHLR</name>
<accession>A0A0V8M4L0</accession>
<evidence type="ECO:0000256" key="4">
    <source>
        <dbReference type="ARBA" id="ARBA00035204"/>
    </source>
</evidence>
<proteinExistence type="inferred from homology"/>
<reference evidence="6 10" key="2">
    <citation type="journal article" date="2017" name="Sci. Rep.">
        <title>Isolation and genomic characterization of a Dehalococcoides strain suggests genomic rearrangement during culture.</title>
        <authorList>
            <person name="Yohda M."/>
            <person name="Ikegami K."/>
            <person name="Aita Y."/>
            <person name="Kitajima M."/>
            <person name="Takechi A."/>
            <person name="Iwamoto M."/>
            <person name="Fukuda T."/>
            <person name="Tamura N."/>
            <person name="Shibasaki J."/>
            <person name="Koike S."/>
            <person name="Komatsu D."/>
            <person name="Miyagi S."/>
            <person name="Nishimura M."/>
            <person name="Uchino Y."/>
            <person name="Shiroma A."/>
            <person name="Shimoji M."/>
            <person name="Tamotsu H."/>
            <person name="Ashimine N."/>
            <person name="Shinzato M."/>
            <person name="Ohki S."/>
            <person name="Nakano K."/>
            <person name="Teruya K."/>
            <person name="Satou K."/>
            <person name="Hirano T."/>
            <person name="Yagi O."/>
        </authorList>
    </citation>
    <scope>NUCLEOTIDE SEQUENCE [LARGE SCALE GENOMIC DNA]</scope>
    <source>
        <strain evidence="6 10">UCH-ATV1</strain>
    </source>
</reference>
<dbReference type="eggNOG" id="COG0255">
    <property type="taxonomic scope" value="Bacteria"/>
</dbReference>
<keyword evidence="2 5" id="KW-0689">Ribosomal protein</keyword>
<sequence>MNINDIRGLSDTEIKKKLEDAHKELFELRLKLSTRQLVNHRELPRVKNDIARILTVMRERELQIR</sequence>
<evidence type="ECO:0000256" key="5">
    <source>
        <dbReference type="HAMAP-Rule" id="MF_00374"/>
    </source>
</evidence>
<dbReference type="EMBL" id="AP017649">
    <property type="protein sequence ID" value="BAZ97000.1"/>
    <property type="molecule type" value="Genomic_DNA"/>
</dbReference>
<organism evidence="7 9">
    <name type="scientific">Dehalococcoides mccartyi</name>
    <dbReference type="NCBI Taxonomy" id="61435"/>
    <lineage>
        <taxon>Bacteria</taxon>
        <taxon>Bacillati</taxon>
        <taxon>Chloroflexota</taxon>
        <taxon>Dehalococcoidia</taxon>
        <taxon>Dehalococcoidales</taxon>
        <taxon>Dehalococcoidaceae</taxon>
        <taxon>Dehalococcoides</taxon>
    </lineage>
</organism>
<evidence type="ECO:0000313" key="8">
    <source>
        <dbReference type="EMBL" id="WRO07846.1"/>
    </source>
</evidence>
<dbReference type="Proteomes" id="UP000218257">
    <property type="component" value="Chromosome"/>
</dbReference>
<dbReference type="GO" id="GO:0006412">
    <property type="term" value="P:translation"/>
    <property type="evidence" value="ECO:0007669"/>
    <property type="project" value="UniProtKB-UniRule"/>
</dbReference>
<reference evidence="7 9" key="1">
    <citation type="journal article" date="2015" name="Sci. Rep.">
        <title>A comparative genomics and reductive dehalogenase gene transcription study of two chloroethene-respiring bacteria, Dehalococcoides mccartyi strains MB and 11a.</title>
        <authorList>
            <person name="Low A."/>
            <person name="Shen Z."/>
            <person name="Cheng D."/>
            <person name="Rogers M.J."/>
            <person name="Lee P.K."/>
            <person name="He J."/>
        </authorList>
    </citation>
    <scope>NUCLEOTIDE SEQUENCE [LARGE SCALE GENOMIC DNA]</scope>
    <source>
        <strain evidence="7 9">MB</strain>
    </source>
</reference>
<dbReference type="Proteomes" id="UP000053577">
    <property type="component" value="Unassembled WGS sequence"/>
</dbReference>
<dbReference type="FunFam" id="1.10.287.310:FF:000001">
    <property type="entry name" value="50S ribosomal protein L29"/>
    <property type="match status" value="1"/>
</dbReference>
<dbReference type="NCBIfam" id="TIGR00012">
    <property type="entry name" value="L29"/>
    <property type="match status" value="1"/>
</dbReference>
<evidence type="ECO:0000313" key="10">
    <source>
        <dbReference type="Proteomes" id="UP000218257"/>
    </source>
</evidence>
<evidence type="ECO:0000256" key="3">
    <source>
        <dbReference type="ARBA" id="ARBA00023274"/>
    </source>
</evidence>
<dbReference type="GO" id="GO:0022625">
    <property type="term" value="C:cytosolic large ribosomal subunit"/>
    <property type="evidence" value="ECO:0007669"/>
    <property type="project" value="TreeGrafter"/>
</dbReference>
<dbReference type="InterPro" id="IPR050063">
    <property type="entry name" value="Ribosomal_protein_uL29"/>
</dbReference>
<dbReference type="GO" id="GO:0003735">
    <property type="term" value="F:structural constituent of ribosome"/>
    <property type="evidence" value="ECO:0007669"/>
    <property type="project" value="InterPro"/>
</dbReference>
<dbReference type="PANTHER" id="PTHR10916:SF0">
    <property type="entry name" value="LARGE RIBOSOMAL SUBUNIT PROTEIN UL29C"/>
    <property type="match status" value="1"/>
</dbReference>
<dbReference type="HAMAP" id="MF_00374">
    <property type="entry name" value="Ribosomal_uL29"/>
    <property type="match status" value="1"/>
</dbReference>
<dbReference type="CDD" id="cd00427">
    <property type="entry name" value="Ribosomal_L29_HIP"/>
    <property type="match status" value="1"/>
</dbReference>
<dbReference type="Gene3D" id="1.10.287.310">
    <property type="match status" value="1"/>
</dbReference>
<evidence type="ECO:0000313" key="7">
    <source>
        <dbReference type="EMBL" id="KSV18707.1"/>
    </source>
</evidence>
<evidence type="ECO:0000256" key="1">
    <source>
        <dbReference type="ARBA" id="ARBA00009254"/>
    </source>
</evidence>
<evidence type="ECO:0000313" key="6">
    <source>
        <dbReference type="EMBL" id="BAZ97000.1"/>
    </source>
</evidence>
<dbReference type="OrthoDB" id="9815192at2"/>
<dbReference type="SMR" id="A0A0V8M4L0"/>
<dbReference type="PATRIC" id="fig|243164.10.peg.460"/>
<comment type="similarity">
    <text evidence="1 5">Belongs to the universal ribosomal protein uL29 family.</text>
</comment>
<dbReference type="RefSeq" id="WP_010936259.1">
    <property type="nucleotide sequence ID" value="NZ_AP017649.1"/>
</dbReference>
<reference evidence="8" key="3">
    <citation type="submission" date="2023-12" db="EMBL/GenBank/DDBJ databases">
        <title>Isolation of organohalide respiring bacteria Dehalococcoides mccartyi strain GPTCE1 in groundwater collected near a chemical plant in Suzhou, China.</title>
        <authorList>
            <person name="Liu G."/>
        </authorList>
    </citation>
    <scope>NUCLEOTIDE SEQUENCE</scope>
    <source>
        <strain evidence="8">GPTCE1</strain>
    </source>
</reference>
<dbReference type="Proteomes" id="UP001327986">
    <property type="component" value="Chromosome"/>
</dbReference>
<keyword evidence="3 5" id="KW-0687">Ribonucleoprotein</keyword>